<comment type="caution">
    <text evidence="5">The sequence shown here is derived from an EMBL/GenBank/DDBJ whole genome shotgun (WGS) entry which is preliminary data.</text>
</comment>
<dbReference type="GO" id="GO:0070292">
    <property type="term" value="P:N-acylphosphatidylethanolamine metabolic process"/>
    <property type="evidence" value="ECO:0007669"/>
    <property type="project" value="TreeGrafter"/>
</dbReference>
<keyword evidence="3" id="KW-0443">Lipid metabolism</keyword>
<dbReference type="AlphaFoldDB" id="A0A942UI36"/>
<dbReference type="RefSeq" id="WP_213096874.1">
    <property type="nucleotide sequence ID" value="NZ_JAGYPN010000001.1"/>
</dbReference>
<dbReference type="PANTHER" id="PTHR13943:SF77">
    <property type="entry name" value="LRAT DOMAIN-CONTAINING PROTEIN"/>
    <property type="match status" value="1"/>
</dbReference>
<keyword evidence="2" id="KW-0378">Hydrolase</keyword>
<evidence type="ECO:0000313" key="5">
    <source>
        <dbReference type="EMBL" id="MBS4221886.1"/>
    </source>
</evidence>
<dbReference type="InterPro" id="IPR038765">
    <property type="entry name" value="Papain-like_cys_pep_sf"/>
</dbReference>
<protein>
    <submittedName>
        <fullName evidence="5">Lecithin retinol acyltransferase family protein</fullName>
    </submittedName>
</protein>
<gene>
    <name evidence="5" type="ORF">KHA91_03850</name>
</gene>
<evidence type="ECO:0000256" key="2">
    <source>
        <dbReference type="ARBA" id="ARBA00022801"/>
    </source>
</evidence>
<organism evidence="5 6">
    <name type="scientific">Lederbergia citrea</name>
    <dbReference type="NCBI Taxonomy" id="2833581"/>
    <lineage>
        <taxon>Bacteria</taxon>
        <taxon>Bacillati</taxon>
        <taxon>Bacillota</taxon>
        <taxon>Bacilli</taxon>
        <taxon>Bacillales</taxon>
        <taxon>Bacillaceae</taxon>
        <taxon>Lederbergia</taxon>
    </lineage>
</organism>
<evidence type="ECO:0000259" key="4">
    <source>
        <dbReference type="PROSITE" id="PS51934"/>
    </source>
</evidence>
<sequence>MKNKIVEIDYNDLQIGDHLVTDRGKYTHHGIYIGDGKVIHYAGMSEDGKKTGPIEEVSIYDFTRGRLCSVREYQSKENIYSREEIVERAKSRLEENHYNIIYNNCEHFAEWCWSNKSITYQVVDAMLNLTSILPYPADSPEYFTDALSRPAAQKIQNVLTNQSMKNNPNLRKPYFLIKKI</sequence>
<dbReference type="EMBL" id="JAGYPN010000001">
    <property type="protein sequence ID" value="MBS4221886.1"/>
    <property type="molecule type" value="Genomic_DNA"/>
</dbReference>
<dbReference type="GO" id="GO:0004623">
    <property type="term" value="F:phospholipase A2 activity"/>
    <property type="evidence" value="ECO:0007669"/>
    <property type="project" value="TreeGrafter"/>
</dbReference>
<name>A0A942UI36_9BACI</name>
<keyword evidence="5" id="KW-0012">Acyltransferase</keyword>
<evidence type="ECO:0000256" key="3">
    <source>
        <dbReference type="ARBA" id="ARBA00023098"/>
    </source>
</evidence>
<dbReference type="Proteomes" id="UP000676456">
    <property type="component" value="Unassembled WGS sequence"/>
</dbReference>
<evidence type="ECO:0000313" key="6">
    <source>
        <dbReference type="Proteomes" id="UP000676456"/>
    </source>
</evidence>
<dbReference type="GO" id="GO:0005737">
    <property type="term" value="C:cytoplasm"/>
    <property type="evidence" value="ECO:0007669"/>
    <property type="project" value="TreeGrafter"/>
</dbReference>
<dbReference type="PANTHER" id="PTHR13943">
    <property type="entry name" value="HRAS-LIKE SUPPRESSOR - RELATED"/>
    <property type="match status" value="1"/>
</dbReference>
<accession>A0A942UI36</accession>
<dbReference type="InterPro" id="IPR051496">
    <property type="entry name" value="H-rev107_PLA/AT"/>
</dbReference>
<dbReference type="Gene3D" id="3.90.1720.10">
    <property type="entry name" value="endopeptidase domain like (from Nostoc punctiforme)"/>
    <property type="match status" value="1"/>
</dbReference>
<dbReference type="PROSITE" id="PS51934">
    <property type="entry name" value="LRAT"/>
    <property type="match status" value="1"/>
</dbReference>
<dbReference type="Pfam" id="PF04970">
    <property type="entry name" value="LRAT"/>
    <property type="match status" value="1"/>
</dbReference>
<feature type="domain" description="LRAT" evidence="4">
    <location>
        <begin position="18"/>
        <end position="121"/>
    </location>
</feature>
<reference evidence="5 6" key="1">
    <citation type="submission" date="2021-05" db="EMBL/GenBank/DDBJ databases">
        <title>Novel Bacillus species.</title>
        <authorList>
            <person name="Liu G."/>
        </authorList>
    </citation>
    <scope>NUCLEOTIDE SEQUENCE [LARGE SCALE GENOMIC DNA]</scope>
    <source>
        <strain evidence="5 6">FJAT-49682</strain>
    </source>
</reference>
<dbReference type="SUPFAM" id="SSF54001">
    <property type="entry name" value="Cysteine proteinases"/>
    <property type="match status" value="1"/>
</dbReference>
<dbReference type="InterPro" id="IPR007053">
    <property type="entry name" value="LRAT_dom"/>
</dbReference>
<dbReference type="GO" id="GO:0016410">
    <property type="term" value="F:N-acyltransferase activity"/>
    <property type="evidence" value="ECO:0007669"/>
    <property type="project" value="TreeGrafter"/>
</dbReference>
<dbReference type="GO" id="GO:0008970">
    <property type="term" value="F:phospholipase A1 activity"/>
    <property type="evidence" value="ECO:0007669"/>
    <property type="project" value="TreeGrafter"/>
</dbReference>
<evidence type="ECO:0000256" key="1">
    <source>
        <dbReference type="ARBA" id="ARBA00022679"/>
    </source>
</evidence>
<keyword evidence="6" id="KW-1185">Reference proteome</keyword>
<keyword evidence="1" id="KW-0808">Transferase</keyword>
<proteinExistence type="predicted"/>